<name>A0A4Q9GYP3_9MICO</name>
<comment type="caution">
    <text evidence="1">The sequence shown here is derived from an EMBL/GenBank/DDBJ whole genome shotgun (WGS) entry which is preliminary data.</text>
</comment>
<dbReference type="EMBL" id="SISG01000001">
    <property type="protein sequence ID" value="TBN57440.1"/>
    <property type="molecule type" value="Genomic_DNA"/>
</dbReference>
<reference evidence="2" key="1">
    <citation type="submission" date="2019-02" db="EMBL/GenBank/DDBJ databases">
        <title>Glaciihabitans arcticus sp. nov., a psychrotolerant bacterium isolated from polar soil.</title>
        <authorList>
            <person name="Dahal R.H."/>
        </authorList>
    </citation>
    <scope>NUCLEOTIDE SEQUENCE [LARGE SCALE GENOMIC DNA]</scope>
    <source>
        <strain evidence="2">RP-3-7</strain>
    </source>
</reference>
<evidence type="ECO:0000313" key="2">
    <source>
        <dbReference type="Proteomes" id="UP000294194"/>
    </source>
</evidence>
<dbReference type="RefSeq" id="WP_130981551.1">
    <property type="nucleotide sequence ID" value="NZ_SISG01000001.1"/>
</dbReference>
<gene>
    <name evidence="1" type="ORF">EYE40_08570</name>
</gene>
<dbReference type="AlphaFoldDB" id="A0A4Q9GYP3"/>
<keyword evidence="2" id="KW-1185">Reference proteome</keyword>
<evidence type="ECO:0000313" key="1">
    <source>
        <dbReference type="EMBL" id="TBN57440.1"/>
    </source>
</evidence>
<sequence length="94" mass="10837">MTDVAANHLHAELVDRPQRGIMRLRFWVLAILGAMFQHEGPAVFDLVVRRNDTGREIMRTPADVMDPQHLLDTVEDDLETKTVAEFLAEWRVIE</sequence>
<dbReference type="Proteomes" id="UP000294194">
    <property type="component" value="Unassembled WGS sequence"/>
</dbReference>
<accession>A0A4Q9GYP3</accession>
<proteinExistence type="predicted"/>
<protein>
    <submittedName>
        <fullName evidence="1">Uncharacterized protein</fullName>
    </submittedName>
</protein>
<organism evidence="1 2">
    <name type="scientific">Glaciihabitans arcticus</name>
    <dbReference type="NCBI Taxonomy" id="2668039"/>
    <lineage>
        <taxon>Bacteria</taxon>
        <taxon>Bacillati</taxon>
        <taxon>Actinomycetota</taxon>
        <taxon>Actinomycetes</taxon>
        <taxon>Micrococcales</taxon>
        <taxon>Microbacteriaceae</taxon>
        <taxon>Glaciihabitans</taxon>
    </lineage>
</organism>